<dbReference type="Proteomes" id="UP001603857">
    <property type="component" value="Unassembled WGS sequence"/>
</dbReference>
<dbReference type="EMBL" id="JBGMDY010000009">
    <property type="protein sequence ID" value="KAL2322788.1"/>
    <property type="molecule type" value="Genomic_DNA"/>
</dbReference>
<evidence type="ECO:0000256" key="2">
    <source>
        <dbReference type="SAM" id="MobiDB-lite"/>
    </source>
</evidence>
<dbReference type="AlphaFoldDB" id="A0ABD1LHF8"/>
<organism evidence="3 4">
    <name type="scientific">Flemingia macrophylla</name>
    <dbReference type="NCBI Taxonomy" id="520843"/>
    <lineage>
        <taxon>Eukaryota</taxon>
        <taxon>Viridiplantae</taxon>
        <taxon>Streptophyta</taxon>
        <taxon>Embryophyta</taxon>
        <taxon>Tracheophyta</taxon>
        <taxon>Spermatophyta</taxon>
        <taxon>Magnoliopsida</taxon>
        <taxon>eudicotyledons</taxon>
        <taxon>Gunneridae</taxon>
        <taxon>Pentapetalae</taxon>
        <taxon>rosids</taxon>
        <taxon>fabids</taxon>
        <taxon>Fabales</taxon>
        <taxon>Fabaceae</taxon>
        <taxon>Papilionoideae</taxon>
        <taxon>50 kb inversion clade</taxon>
        <taxon>NPAAA clade</taxon>
        <taxon>indigoferoid/millettioid clade</taxon>
        <taxon>Phaseoleae</taxon>
        <taxon>Flemingia</taxon>
    </lineage>
</organism>
<sequence length="294" mass="32158">MAPNPETGTGSGRMDPNSKSISELVSELRDSFQSSEFDRVEEALVAREARLKAELKEKEREIWSLKERIAFEKLERINAQLELKRLRQERCDEKKKSGGFGLSVDGGVIVKSDGEVGRGKVGVVGEKESGKVGEERNRVVGNNDSVAVKGNGEGLGASGGKLEIKNVICIEDSDEDECNSQATLVRKQTTSCTIIENDHQSSSEAFQKKLLTRAETIGNLKRKFASTCGMKFSGLDDLDSDTSSFSSSSSSSSGQFDIDKLPDATSLGLNFSRRNILLYEYRRVGKKDKVDGTV</sequence>
<keyword evidence="4" id="KW-1185">Reference proteome</keyword>
<protein>
    <submittedName>
        <fullName evidence="3">Uncharacterized protein</fullName>
    </submittedName>
</protein>
<evidence type="ECO:0000313" key="3">
    <source>
        <dbReference type="EMBL" id="KAL2322788.1"/>
    </source>
</evidence>
<proteinExistence type="predicted"/>
<keyword evidence="1" id="KW-0175">Coiled coil</keyword>
<feature type="region of interest" description="Disordered" evidence="2">
    <location>
        <begin position="1"/>
        <end position="25"/>
    </location>
</feature>
<accession>A0ABD1LHF8</accession>
<evidence type="ECO:0000256" key="1">
    <source>
        <dbReference type="SAM" id="Coils"/>
    </source>
</evidence>
<reference evidence="3 4" key="1">
    <citation type="submission" date="2024-08" db="EMBL/GenBank/DDBJ databases">
        <title>Insights into the chromosomal genome structure of Flemingia macrophylla.</title>
        <authorList>
            <person name="Ding Y."/>
            <person name="Zhao Y."/>
            <person name="Bi W."/>
            <person name="Wu M."/>
            <person name="Zhao G."/>
            <person name="Gong Y."/>
            <person name="Li W."/>
            <person name="Zhang P."/>
        </authorList>
    </citation>
    <scope>NUCLEOTIDE SEQUENCE [LARGE SCALE GENOMIC DNA]</scope>
    <source>
        <strain evidence="3">DYQJB</strain>
        <tissue evidence="3">Leaf</tissue>
    </source>
</reference>
<name>A0ABD1LHF8_9FABA</name>
<feature type="coiled-coil region" evidence="1">
    <location>
        <begin position="41"/>
        <end position="89"/>
    </location>
</feature>
<evidence type="ECO:0000313" key="4">
    <source>
        <dbReference type="Proteomes" id="UP001603857"/>
    </source>
</evidence>
<gene>
    <name evidence="3" type="ORF">Fmac_027167</name>
</gene>
<comment type="caution">
    <text evidence="3">The sequence shown here is derived from an EMBL/GenBank/DDBJ whole genome shotgun (WGS) entry which is preliminary data.</text>
</comment>